<dbReference type="Proteomes" id="UP001368500">
    <property type="component" value="Unassembled WGS sequence"/>
</dbReference>
<keyword evidence="3" id="KW-1185">Reference proteome</keyword>
<dbReference type="Pfam" id="PF21926">
    <property type="entry name" value="FeeM"/>
    <property type="match status" value="1"/>
</dbReference>
<reference evidence="2 3" key="1">
    <citation type="submission" date="2024-04" db="EMBL/GenBank/DDBJ databases">
        <title>Novel species of the genus Ideonella isolated from streams.</title>
        <authorList>
            <person name="Lu H."/>
        </authorList>
    </citation>
    <scope>NUCLEOTIDE SEQUENCE [LARGE SCALE GENOMIC DNA]</scope>
    <source>
        <strain evidence="2 3">BYS139W</strain>
    </source>
</reference>
<gene>
    <name evidence="2" type="ORF">AACH11_07040</name>
</gene>
<organism evidence="2 3">
    <name type="scientific">Pseudaquabacterium rugosum</name>
    <dbReference type="NCBI Taxonomy" id="2984194"/>
    <lineage>
        <taxon>Bacteria</taxon>
        <taxon>Pseudomonadati</taxon>
        <taxon>Pseudomonadota</taxon>
        <taxon>Betaproteobacteria</taxon>
        <taxon>Burkholderiales</taxon>
        <taxon>Sphaerotilaceae</taxon>
        <taxon>Pseudaquabacterium</taxon>
    </lineage>
</organism>
<accession>A0ABU9B7W1</accession>
<feature type="domain" description="N-acyl amino acid synthase FeeM catalytic core" evidence="1">
    <location>
        <begin position="22"/>
        <end position="154"/>
    </location>
</feature>
<name>A0ABU9B7W1_9BURK</name>
<dbReference type="Gene3D" id="3.40.630.30">
    <property type="match status" value="1"/>
</dbReference>
<evidence type="ECO:0000313" key="3">
    <source>
        <dbReference type="Proteomes" id="UP001368500"/>
    </source>
</evidence>
<sequence length="229" mass="25684">MSLSELGFVVRPLRDAPDLRAVRELRAEAYGHHDPLLAQRVAQADAADLEPGCCVLMACDKVDGRLLGTLRLQRGHPRPLPLEHSVRLPEALRAHTRAELTRLAVRRGVDPMVRLMLFKAAWLHALATQVRQLVITARSPALIRLYHQLGFEEVWSADHWWPMAHVGGLPHRVLSFEIPGAERRWHDGAHPLHPLFVQTCHPDLDLLPPAVPVPARPRVPPPPPRVQLA</sequence>
<dbReference type="RefSeq" id="WP_341373486.1">
    <property type="nucleotide sequence ID" value="NZ_JBBUTF010000005.1"/>
</dbReference>
<dbReference type="SUPFAM" id="SSF55729">
    <property type="entry name" value="Acyl-CoA N-acyltransferases (Nat)"/>
    <property type="match status" value="1"/>
</dbReference>
<evidence type="ECO:0000313" key="2">
    <source>
        <dbReference type="EMBL" id="MEK8025711.1"/>
    </source>
</evidence>
<dbReference type="InterPro" id="IPR054597">
    <property type="entry name" value="FeeM_cat"/>
</dbReference>
<protein>
    <recommendedName>
        <fullName evidence="1">N-acyl amino acid synthase FeeM catalytic core domain-containing protein</fullName>
    </recommendedName>
</protein>
<proteinExistence type="predicted"/>
<comment type="caution">
    <text evidence="2">The sequence shown here is derived from an EMBL/GenBank/DDBJ whole genome shotgun (WGS) entry which is preliminary data.</text>
</comment>
<dbReference type="EMBL" id="JBBUTF010000005">
    <property type="protein sequence ID" value="MEK8025711.1"/>
    <property type="molecule type" value="Genomic_DNA"/>
</dbReference>
<evidence type="ECO:0000259" key="1">
    <source>
        <dbReference type="Pfam" id="PF21926"/>
    </source>
</evidence>
<dbReference type="InterPro" id="IPR016181">
    <property type="entry name" value="Acyl_CoA_acyltransferase"/>
</dbReference>